<name>A0A210Q535_MIZYE</name>
<protein>
    <submittedName>
        <fullName evidence="2">Uncharacterized protein</fullName>
    </submittedName>
</protein>
<comment type="caution">
    <text evidence="2">The sequence shown here is derived from an EMBL/GenBank/DDBJ whole genome shotgun (WGS) entry which is preliminary data.</text>
</comment>
<organism evidence="2 3">
    <name type="scientific">Mizuhopecten yessoensis</name>
    <name type="common">Japanese scallop</name>
    <name type="synonym">Patinopecten yessoensis</name>
    <dbReference type="NCBI Taxonomy" id="6573"/>
    <lineage>
        <taxon>Eukaryota</taxon>
        <taxon>Metazoa</taxon>
        <taxon>Spiralia</taxon>
        <taxon>Lophotrochozoa</taxon>
        <taxon>Mollusca</taxon>
        <taxon>Bivalvia</taxon>
        <taxon>Autobranchia</taxon>
        <taxon>Pteriomorphia</taxon>
        <taxon>Pectinida</taxon>
        <taxon>Pectinoidea</taxon>
        <taxon>Pectinidae</taxon>
        <taxon>Mizuhopecten</taxon>
    </lineage>
</organism>
<dbReference type="EMBL" id="NEDP02004990">
    <property type="protein sequence ID" value="OWF43853.1"/>
    <property type="molecule type" value="Genomic_DNA"/>
</dbReference>
<feature type="signal peptide" evidence="1">
    <location>
        <begin position="1"/>
        <end position="19"/>
    </location>
</feature>
<keyword evidence="1" id="KW-0732">Signal</keyword>
<evidence type="ECO:0000256" key="1">
    <source>
        <dbReference type="SAM" id="SignalP"/>
    </source>
</evidence>
<keyword evidence="3" id="KW-1185">Reference proteome</keyword>
<dbReference type="AlphaFoldDB" id="A0A210Q535"/>
<accession>A0A210Q535</accession>
<evidence type="ECO:0000313" key="3">
    <source>
        <dbReference type="Proteomes" id="UP000242188"/>
    </source>
</evidence>
<reference evidence="2 3" key="1">
    <citation type="journal article" date="2017" name="Nat. Ecol. Evol.">
        <title>Scallop genome provides insights into evolution of bilaterian karyotype and development.</title>
        <authorList>
            <person name="Wang S."/>
            <person name="Zhang J."/>
            <person name="Jiao W."/>
            <person name="Li J."/>
            <person name="Xun X."/>
            <person name="Sun Y."/>
            <person name="Guo X."/>
            <person name="Huan P."/>
            <person name="Dong B."/>
            <person name="Zhang L."/>
            <person name="Hu X."/>
            <person name="Sun X."/>
            <person name="Wang J."/>
            <person name="Zhao C."/>
            <person name="Wang Y."/>
            <person name="Wang D."/>
            <person name="Huang X."/>
            <person name="Wang R."/>
            <person name="Lv J."/>
            <person name="Li Y."/>
            <person name="Zhang Z."/>
            <person name="Liu B."/>
            <person name="Lu W."/>
            <person name="Hui Y."/>
            <person name="Liang J."/>
            <person name="Zhou Z."/>
            <person name="Hou R."/>
            <person name="Li X."/>
            <person name="Liu Y."/>
            <person name="Li H."/>
            <person name="Ning X."/>
            <person name="Lin Y."/>
            <person name="Zhao L."/>
            <person name="Xing Q."/>
            <person name="Dou J."/>
            <person name="Li Y."/>
            <person name="Mao J."/>
            <person name="Guo H."/>
            <person name="Dou H."/>
            <person name="Li T."/>
            <person name="Mu C."/>
            <person name="Jiang W."/>
            <person name="Fu Q."/>
            <person name="Fu X."/>
            <person name="Miao Y."/>
            <person name="Liu J."/>
            <person name="Yu Q."/>
            <person name="Li R."/>
            <person name="Liao H."/>
            <person name="Li X."/>
            <person name="Kong Y."/>
            <person name="Jiang Z."/>
            <person name="Chourrout D."/>
            <person name="Li R."/>
            <person name="Bao Z."/>
        </authorList>
    </citation>
    <scope>NUCLEOTIDE SEQUENCE [LARGE SCALE GENOMIC DNA]</scope>
    <source>
        <strain evidence="2 3">PY_sf001</strain>
    </source>
</reference>
<proteinExistence type="predicted"/>
<gene>
    <name evidence="2" type="ORF">KP79_PYT17611</name>
</gene>
<dbReference type="Proteomes" id="UP000242188">
    <property type="component" value="Unassembled WGS sequence"/>
</dbReference>
<evidence type="ECO:0000313" key="2">
    <source>
        <dbReference type="EMBL" id="OWF43853.1"/>
    </source>
</evidence>
<feature type="chain" id="PRO_5013007460" evidence="1">
    <location>
        <begin position="20"/>
        <end position="216"/>
    </location>
</feature>
<sequence length="216" mass="24421">MDTFTILLALVLCVTLSRAYCPAESVFNQTTADGIQTFNLNTRALCESQETQTTEGVNICDIDDLNRYLTLAGYHIREAIDEFDNRVMMRRSLCAIHPMDMYIPSGHSVASTLRNGLSMISEITLNLTISKCHGRSRLEANLVQPMQAILCEMKRSCSDLVQSGIDIVRLDISSMDRTDFRYFTCKNLRRAHTLLHDFKHDLNSDINNVPTYSNGD</sequence>